<dbReference type="InterPro" id="IPR001394">
    <property type="entry name" value="Peptidase_C19_UCH"/>
</dbReference>
<dbReference type="GeneTree" id="ENSGT00940000160441"/>
<dbReference type="PROSITE" id="PS00972">
    <property type="entry name" value="USP_1"/>
    <property type="match status" value="1"/>
</dbReference>
<evidence type="ECO:0000256" key="2">
    <source>
        <dbReference type="ARBA" id="ARBA00012759"/>
    </source>
</evidence>
<reference evidence="5" key="1">
    <citation type="submission" date="2025-08" db="UniProtKB">
        <authorList>
            <consortium name="Ensembl"/>
        </authorList>
    </citation>
    <scope>IDENTIFICATION</scope>
</reference>
<evidence type="ECO:0000313" key="6">
    <source>
        <dbReference type="Proteomes" id="UP000261380"/>
    </source>
</evidence>
<dbReference type="AlphaFoldDB" id="A0A3B5MXH2"/>
<dbReference type="Gene3D" id="3.90.70.10">
    <property type="entry name" value="Cysteine proteinases"/>
    <property type="match status" value="1"/>
</dbReference>
<reference evidence="5" key="2">
    <citation type="submission" date="2025-09" db="UniProtKB">
        <authorList>
            <consortium name="Ensembl"/>
        </authorList>
    </citation>
    <scope>IDENTIFICATION</scope>
</reference>
<organism evidence="5 6">
    <name type="scientific">Xiphophorus couchianus</name>
    <name type="common">Monterrey platyfish</name>
    <dbReference type="NCBI Taxonomy" id="32473"/>
    <lineage>
        <taxon>Eukaryota</taxon>
        <taxon>Metazoa</taxon>
        <taxon>Chordata</taxon>
        <taxon>Craniata</taxon>
        <taxon>Vertebrata</taxon>
        <taxon>Euteleostomi</taxon>
        <taxon>Actinopterygii</taxon>
        <taxon>Neopterygii</taxon>
        <taxon>Teleostei</taxon>
        <taxon>Neoteleostei</taxon>
        <taxon>Acanthomorphata</taxon>
        <taxon>Ovalentaria</taxon>
        <taxon>Atherinomorphae</taxon>
        <taxon>Cyprinodontiformes</taxon>
        <taxon>Poeciliidae</taxon>
        <taxon>Poeciliinae</taxon>
        <taxon>Xiphophorus</taxon>
    </lineage>
</organism>
<dbReference type="Pfam" id="PF00443">
    <property type="entry name" value="UCH"/>
    <property type="match status" value="1"/>
</dbReference>
<dbReference type="GO" id="GO:0016579">
    <property type="term" value="P:protein deubiquitination"/>
    <property type="evidence" value="ECO:0007669"/>
    <property type="project" value="InterPro"/>
</dbReference>
<dbReference type="InterPro" id="IPR038765">
    <property type="entry name" value="Papain-like_cys_pep_sf"/>
</dbReference>
<dbReference type="Proteomes" id="UP000261380">
    <property type="component" value="Unplaced"/>
</dbReference>
<evidence type="ECO:0000256" key="3">
    <source>
        <dbReference type="ARBA" id="ARBA00022801"/>
    </source>
</evidence>
<evidence type="ECO:0000259" key="4">
    <source>
        <dbReference type="PROSITE" id="PS50235"/>
    </source>
</evidence>
<dbReference type="Ensembl" id="ENSXCOT00000024999.1">
    <property type="protein sequence ID" value="ENSXCOP00000024700.1"/>
    <property type="gene ID" value="ENSXCOG00000018452.1"/>
</dbReference>
<keyword evidence="3" id="KW-0378">Hydrolase</keyword>
<dbReference type="PANTHER" id="PTHR21646:SF28">
    <property type="entry name" value="UBIQUITIN CARBOXYL-TERMINAL HYDROLASE 15"/>
    <property type="match status" value="1"/>
</dbReference>
<keyword evidence="6" id="KW-1185">Reference proteome</keyword>
<accession>A0A3B5MXH2</accession>
<proteinExistence type="predicted"/>
<evidence type="ECO:0000256" key="1">
    <source>
        <dbReference type="ARBA" id="ARBA00000707"/>
    </source>
</evidence>
<comment type="catalytic activity">
    <reaction evidence="1">
        <text>Thiol-dependent hydrolysis of ester, thioester, amide, peptide and isopeptide bonds formed by the C-terminal Gly of ubiquitin (a 76-residue protein attached to proteins as an intracellular targeting signal).</text>
        <dbReference type="EC" id="3.4.19.12"/>
    </reaction>
</comment>
<feature type="domain" description="USP" evidence="4">
    <location>
        <begin position="41"/>
        <end position="315"/>
    </location>
</feature>
<evidence type="ECO:0000313" key="5">
    <source>
        <dbReference type="Ensembl" id="ENSXCOP00000024700.1"/>
    </source>
</evidence>
<dbReference type="EC" id="3.4.19.12" evidence="2"/>
<dbReference type="PROSITE" id="PS50235">
    <property type="entry name" value="USP_3"/>
    <property type="match status" value="1"/>
</dbReference>
<dbReference type="InterPro" id="IPR050185">
    <property type="entry name" value="Ub_carboxyl-term_hydrolase"/>
</dbReference>
<dbReference type="SUPFAM" id="SSF54001">
    <property type="entry name" value="Cysteine proteinases"/>
    <property type="match status" value="1"/>
</dbReference>
<dbReference type="InterPro" id="IPR018200">
    <property type="entry name" value="USP_CS"/>
</dbReference>
<sequence>CFFQEKCQISWEPQDYFHGTSYNLRSRPCTPSNKQGKPGVVGLDNIGNSCYFNAVMQCLCSTMPFVEDLLSQETSRELAKYCGIVQVFIELLEQMWQGSSTSCSPVQVMSALPSIFPQFDSYTQQDAQELLLHLLDALHEDLKKVHQNLSSANTNQSRSSKTESTIVSDLFEGQLSYLTSFLHCGHEARNSQTFTILSLPIPNGNKKCSIQDCLSLFFEETVLTGAEQTYCSDCGLRREATVQTYLNKPPEILILHLKRFGCKGRRQVKLSANVSFSMELDITPFLSSSVRSWSSYHLYAVVVSDQTTECNKLHH</sequence>
<dbReference type="GO" id="GO:0005634">
    <property type="term" value="C:nucleus"/>
    <property type="evidence" value="ECO:0007669"/>
    <property type="project" value="TreeGrafter"/>
</dbReference>
<dbReference type="STRING" id="32473.ENSXCOP00000024700"/>
<protein>
    <recommendedName>
        <fullName evidence="2">ubiquitinyl hydrolase 1</fullName>
        <ecNumber evidence="2">3.4.19.12</ecNumber>
    </recommendedName>
</protein>
<name>A0A3B5MXH2_9TELE</name>
<dbReference type="CDD" id="cd02257">
    <property type="entry name" value="Peptidase_C19"/>
    <property type="match status" value="1"/>
</dbReference>
<dbReference type="PANTHER" id="PTHR21646">
    <property type="entry name" value="UBIQUITIN CARBOXYL-TERMINAL HYDROLASE"/>
    <property type="match status" value="1"/>
</dbReference>
<dbReference type="GO" id="GO:0004843">
    <property type="term" value="F:cysteine-type deubiquitinase activity"/>
    <property type="evidence" value="ECO:0007669"/>
    <property type="project" value="UniProtKB-EC"/>
</dbReference>
<dbReference type="InterPro" id="IPR028889">
    <property type="entry name" value="USP"/>
</dbReference>